<dbReference type="Gene3D" id="3.30.40.10">
    <property type="entry name" value="Zinc/RING finger domain, C3HC4 (zinc finger)"/>
    <property type="match status" value="1"/>
</dbReference>
<dbReference type="EMBL" id="MU006777">
    <property type="protein sequence ID" value="KAF2645216.1"/>
    <property type="molecule type" value="Genomic_DNA"/>
</dbReference>
<keyword evidence="1" id="KW-0863">Zinc-finger</keyword>
<sequence>ISDVVPTQSDSDCVICSDSNEIMRKLRVCDHVFGEECLEAQLGTYHPNRYKCALCRRSLI</sequence>
<dbReference type="InterPro" id="IPR013083">
    <property type="entry name" value="Znf_RING/FYVE/PHD"/>
</dbReference>
<dbReference type="Proteomes" id="UP000799753">
    <property type="component" value="Unassembled WGS sequence"/>
</dbReference>
<reference evidence="3" key="1">
    <citation type="journal article" date="2020" name="Stud. Mycol.">
        <title>101 Dothideomycetes genomes: a test case for predicting lifestyles and emergence of pathogens.</title>
        <authorList>
            <person name="Haridas S."/>
            <person name="Albert R."/>
            <person name="Binder M."/>
            <person name="Bloem J."/>
            <person name="Labutti K."/>
            <person name="Salamov A."/>
            <person name="Andreopoulos B."/>
            <person name="Baker S."/>
            <person name="Barry K."/>
            <person name="Bills G."/>
            <person name="Bluhm B."/>
            <person name="Cannon C."/>
            <person name="Castanera R."/>
            <person name="Culley D."/>
            <person name="Daum C."/>
            <person name="Ezra D."/>
            <person name="Gonzalez J."/>
            <person name="Henrissat B."/>
            <person name="Kuo A."/>
            <person name="Liang C."/>
            <person name="Lipzen A."/>
            <person name="Lutzoni F."/>
            <person name="Magnuson J."/>
            <person name="Mondo S."/>
            <person name="Nolan M."/>
            <person name="Ohm R."/>
            <person name="Pangilinan J."/>
            <person name="Park H.-J."/>
            <person name="Ramirez L."/>
            <person name="Alfaro M."/>
            <person name="Sun H."/>
            <person name="Tritt A."/>
            <person name="Yoshinaga Y."/>
            <person name="Zwiers L.-H."/>
            <person name="Turgeon B."/>
            <person name="Goodwin S."/>
            <person name="Spatafora J."/>
            <person name="Crous P."/>
            <person name="Grigoriev I."/>
        </authorList>
    </citation>
    <scope>NUCLEOTIDE SEQUENCE</scope>
    <source>
        <strain evidence="3">CBS 473.64</strain>
    </source>
</reference>
<gene>
    <name evidence="3" type="ORF">P280DRAFT_372437</name>
</gene>
<evidence type="ECO:0000313" key="4">
    <source>
        <dbReference type="Proteomes" id="UP000799753"/>
    </source>
</evidence>
<accession>A0A6A6SBH6</accession>
<dbReference type="InterPro" id="IPR001841">
    <property type="entry name" value="Znf_RING"/>
</dbReference>
<keyword evidence="1" id="KW-0479">Metal-binding</keyword>
<dbReference type="SUPFAM" id="SSF57850">
    <property type="entry name" value="RING/U-box"/>
    <property type="match status" value="1"/>
</dbReference>
<organism evidence="3 4">
    <name type="scientific">Massarina eburnea CBS 473.64</name>
    <dbReference type="NCBI Taxonomy" id="1395130"/>
    <lineage>
        <taxon>Eukaryota</taxon>
        <taxon>Fungi</taxon>
        <taxon>Dikarya</taxon>
        <taxon>Ascomycota</taxon>
        <taxon>Pezizomycotina</taxon>
        <taxon>Dothideomycetes</taxon>
        <taxon>Pleosporomycetidae</taxon>
        <taxon>Pleosporales</taxon>
        <taxon>Massarineae</taxon>
        <taxon>Massarinaceae</taxon>
        <taxon>Massarina</taxon>
    </lineage>
</organism>
<evidence type="ECO:0000313" key="3">
    <source>
        <dbReference type="EMBL" id="KAF2645216.1"/>
    </source>
</evidence>
<keyword evidence="4" id="KW-1185">Reference proteome</keyword>
<feature type="non-terminal residue" evidence="3">
    <location>
        <position position="60"/>
    </location>
</feature>
<evidence type="ECO:0000259" key="2">
    <source>
        <dbReference type="PROSITE" id="PS50089"/>
    </source>
</evidence>
<protein>
    <recommendedName>
        <fullName evidence="2">RING-type domain-containing protein</fullName>
    </recommendedName>
</protein>
<evidence type="ECO:0000256" key="1">
    <source>
        <dbReference type="PROSITE-ProRule" id="PRU00175"/>
    </source>
</evidence>
<dbReference type="AlphaFoldDB" id="A0A6A6SBH6"/>
<keyword evidence="1" id="KW-0862">Zinc</keyword>
<feature type="non-terminal residue" evidence="3">
    <location>
        <position position="1"/>
    </location>
</feature>
<name>A0A6A6SBH6_9PLEO</name>
<dbReference type="PROSITE" id="PS50089">
    <property type="entry name" value="ZF_RING_2"/>
    <property type="match status" value="1"/>
</dbReference>
<dbReference type="OrthoDB" id="3777578at2759"/>
<proteinExistence type="predicted"/>
<dbReference type="GO" id="GO:0008270">
    <property type="term" value="F:zinc ion binding"/>
    <property type="evidence" value="ECO:0007669"/>
    <property type="project" value="UniProtKB-KW"/>
</dbReference>
<feature type="domain" description="RING-type" evidence="2">
    <location>
        <begin position="13"/>
        <end position="56"/>
    </location>
</feature>